<name>A0A0F6TH93_9CAUD</name>
<dbReference type="GeneID" id="26517943"/>
<sequence>MKPLSEDHYARQRELIKKFARDHGLSLDYQDRVQFENAHGVTYFVDLSAIDPSKFMIYCLQYAFERGAIAGRNHLQSQFRDLLDVPRIPHENW</sequence>
<reference evidence="2" key="2">
    <citation type="submission" date="2015-03" db="EMBL/GenBank/DDBJ databases">
        <title>The genome and structure of Sinorhizobium meliloti phage phiM9.</title>
        <authorList>
            <person name="Johnson M.C."/>
            <person name="Tatum K.B."/>
            <person name="Lynn J.S."/>
            <person name="Brewer T.E."/>
            <person name="Washburn B.K."/>
            <person name="Stroupe M.E."/>
            <person name="Jones K.M."/>
        </authorList>
    </citation>
    <scope>NUCLEOTIDE SEQUENCE [LARGE SCALE GENOMIC DNA]</scope>
</reference>
<dbReference type="RefSeq" id="YP_009189645.1">
    <property type="nucleotide sequence ID" value="NC_028676.1"/>
</dbReference>
<dbReference type="Proteomes" id="UP000033804">
    <property type="component" value="Segment"/>
</dbReference>
<evidence type="ECO:0000313" key="1">
    <source>
        <dbReference type="EMBL" id="AKE44891.1"/>
    </source>
</evidence>
<dbReference type="EMBL" id="KP881232">
    <property type="protein sequence ID" value="AKE44891.1"/>
    <property type="molecule type" value="Genomic_DNA"/>
</dbReference>
<accession>A0A0F6TH93</accession>
<dbReference type="KEGG" id="vg:26517943"/>
<protein>
    <submittedName>
        <fullName evidence="1">Uncharacterized protein</fullName>
    </submittedName>
</protein>
<gene>
    <name evidence="1" type="ORF">Sm_phiM9_264</name>
</gene>
<organism evidence="1 2">
    <name type="scientific">Sinorhizobium phage phiM9</name>
    <dbReference type="NCBI Taxonomy" id="1636182"/>
    <lineage>
        <taxon>Viruses</taxon>
        <taxon>Duplodnaviria</taxon>
        <taxon>Heunggongvirae</taxon>
        <taxon>Uroviricota</taxon>
        <taxon>Caudoviricetes</taxon>
        <taxon>Pootjesviridae</taxon>
        <taxon>Emnonavirus</taxon>
        <taxon>Emnonavirus phiM9</taxon>
    </lineage>
</organism>
<keyword evidence="2" id="KW-1185">Reference proteome</keyword>
<proteinExistence type="predicted"/>
<evidence type="ECO:0000313" key="2">
    <source>
        <dbReference type="Proteomes" id="UP000033804"/>
    </source>
</evidence>
<reference evidence="1 2" key="1">
    <citation type="journal article" date="2015" name="J. Virol.">
        <title>Sinorhizobium meliloti Phage ?M9 Defines a New Group of T4 Superfamily Phages with Unusual Genomic Features but a Common T=16 Capsid.</title>
        <authorList>
            <person name="Johnson M.C."/>
            <person name="Tatum K.B."/>
            <person name="Lynn J.S."/>
            <person name="Brewer T.E."/>
            <person name="Lu S."/>
            <person name="Washburn B.K."/>
            <person name="Stroupe M.E."/>
            <person name="Jones K.M."/>
        </authorList>
    </citation>
    <scope>NUCLEOTIDE SEQUENCE [LARGE SCALE GENOMIC DNA]</scope>
</reference>